<dbReference type="EMBL" id="LGCI01000003">
    <property type="protein sequence ID" value="KOY83783.1"/>
    <property type="molecule type" value="Genomic_DNA"/>
</dbReference>
<dbReference type="AlphaFoldDB" id="A0A0M9DMQ8"/>
<protein>
    <submittedName>
        <fullName evidence="1">Uncharacterized protein</fullName>
    </submittedName>
</protein>
<dbReference type="RefSeq" id="WP_053993484.1">
    <property type="nucleotide sequence ID" value="NZ_CP065643.1"/>
</dbReference>
<evidence type="ECO:0000313" key="2">
    <source>
        <dbReference type="Proteomes" id="UP000037977"/>
    </source>
</evidence>
<dbReference type="PATRIC" id="fig|33935.3.peg.4688"/>
<reference evidence="1 2" key="1">
    <citation type="submission" date="2015-07" db="EMBL/GenBank/DDBJ databases">
        <title>Genome sequencing project for genomic taxonomy and phylogenomics of Bacillus-like bacteria.</title>
        <authorList>
            <person name="Liu B."/>
            <person name="Wang J."/>
            <person name="Zhu Y."/>
            <person name="Liu G."/>
            <person name="Chen Q."/>
            <person name="Chen Z."/>
            <person name="Che J."/>
            <person name="Ge C."/>
            <person name="Shi H."/>
            <person name="Pan Z."/>
            <person name="Liu X."/>
        </authorList>
    </citation>
    <scope>NUCLEOTIDE SEQUENCE [LARGE SCALE GENOMIC DNA]</scope>
    <source>
        <strain evidence="1 2">DSM 54</strain>
    </source>
</reference>
<sequence length="68" mass="7718">MKKNGQGNSIDNCDRSYSCTAPAFLLDRTELQENYYIGMPEGMDIDSAKLTSLVGFQRTYLLEKTMRS</sequence>
<dbReference type="Proteomes" id="UP000037977">
    <property type="component" value="Unassembled WGS sequence"/>
</dbReference>
<dbReference type="STRING" id="33935.ADM90_02470"/>
<organism evidence="1 2">
    <name type="scientific">Lysinibacillus macroides</name>
    <dbReference type="NCBI Taxonomy" id="33935"/>
    <lineage>
        <taxon>Bacteria</taxon>
        <taxon>Bacillati</taxon>
        <taxon>Bacillota</taxon>
        <taxon>Bacilli</taxon>
        <taxon>Bacillales</taxon>
        <taxon>Bacillaceae</taxon>
        <taxon>Lysinibacillus</taxon>
    </lineage>
</organism>
<name>A0A0M9DMQ8_9BACI</name>
<evidence type="ECO:0000313" key="1">
    <source>
        <dbReference type="EMBL" id="KOY83783.1"/>
    </source>
</evidence>
<proteinExistence type="predicted"/>
<comment type="caution">
    <text evidence="1">The sequence shown here is derived from an EMBL/GenBank/DDBJ whole genome shotgun (WGS) entry which is preliminary data.</text>
</comment>
<keyword evidence="2" id="KW-1185">Reference proteome</keyword>
<accession>A0A0M9DMQ8</accession>
<gene>
    <name evidence="1" type="ORF">ADM90_02470</name>
</gene>